<comment type="similarity">
    <text evidence="2">Belongs to the ABC transporter superfamily. ABCG family. Eye pigment precursor importer (TC 3.A.1.204) subfamily.</text>
</comment>
<comment type="caution">
    <text evidence="12">The sequence shown here is derived from an EMBL/GenBank/DDBJ whole genome shotgun (WGS) entry which is preliminary data.</text>
</comment>
<accession>A0A4S9LWI3</accession>
<feature type="region of interest" description="Disordered" evidence="9">
    <location>
        <begin position="1"/>
        <end position="27"/>
    </location>
</feature>
<evidence type="ECO:0000313" key="12">
    <source>
        <dbReference type="EMBL" id="THY34341.1"/>
    </source>
</evidence>
<keyword evidence="8 10" id="KW-0472">Membrane</keyword>
<dbReference type="Pfam" id="PF01061">
    <property type="entry name" value="ABC2_membrane"/>
    <property type="match status" value="1"/>
</dbReference>
<keyword evidence="5" id="KW-0547">Nucleotide-binding</keyword>
<dbReference type="EMBL" id="QZBD01000041">
    <property type="protein sequence ID" value="THY34341.1"/>
    <property type="molecule type" value="Genomic_DNA"/>
</dbReference>
<keyword evidence="6" id="KW-0067">ATP-binding</keyword>
<dbReference type="InterPro" id="IPR013525">
    <property type="entry name" value="ABC2_TM"/>
</dbReference>
<evidence type="ECO:0000256" key="9">
    <source>
        <dbReference type="SAM" id="MobiDB-lite"/>
    </source>
</evidence>
<dbReference type="FunFam" id="3.40.50.300:FF:001305">
    <property type="entry name" value="ABCG transporter ABC superfamily"/>
    <property type="match status" value="1"/>
</dbReference>
<dbReference type="AlphaFoldDB" id="A0A4S9LWI3"/>
<dbReference type="InterPro" id="IPR052215">
    <property type="entry name" value="Plant_ABCG"/>
</dbReference>
<reference evidence="12 13" key="1">
    <citation type="submission" date="2018-10" db="EMBL/GenBank/DDBJ databases">
        <title>Fifty Aureobasidium pullulans genomes reveal a recombining polyextremotolerant generalist.</title>
        <authorList>
            <person name="Gostincar C."/>
            <person name="Turk M."/>
            <person name="Zajc J."/>
            <person name="Gunde-Cimerman N."/>
        </authorList>
    </citation>
    <scope>NUCLEOTIDE SEQUENCE [LARGE SCALE GENOMIC DNA]</scope>
    <source>
        <strain evidence="12 13">EXF-6604</strain>
    </source>
</reference>
<sequence>MFPDTPTHSPASLPTMRNRISASVSSDTERQTSNEFYMFNDVVRSLSWSSVTLTVEDRSTKQPRDLISRVSGRVQAGEILALMGPSGSGKTTLLNILAGRNKSSHGTAAVNDASIQASVYKKLTSFVEQEDALVGSLTVRETLEFAARLALPRSVLKAEKGIRVQNLIDSFGLKKQADTLIGTPIRKGISGGQKRRVSVASQLITAPKILFLDEPTSGLDSVASFEVISLLKKYAQQNQLIMVASIHQPSAATFQLFDKLLLLSQGQTCYFGAVSGVAPYFARLGMPVPDLMNPSEHILDLTNTDFDSEDEEGDTVSQRLVTIQSAWKEQGNSDDVGTPILEKSDVFPDVQGLGLAHDLGIPVTLLHRLYLKSYRDIVTYWIRVAMYMGLAVMMGTVWLQLSTIQKDIQSFVNALFFGSAFLSFMAVAYVPAFLEDRAIFVKERANGLYGPLSFVVSNFLIGLPFLFLISILFATVTYWLISFRPDATAFFVHVMWLFLDLVAAESLVVLVSSLFPNFIIALALVAFANGLWMSVGGFLVPTGSLNVFWRYVFHYIDYQAYVFRGMMVNEFDGRTYRCAGNVVTGCSCAYESELSGQCKIDGKAVLQYYDYPTGQLGKTVGIMIGIIVVYRVLGYLALYFRK</sequence>
<dbReference type="Proteomes" id="UP000306584">
    <property type="component" value="Unassembled WGS sequence"/>
</dbReference>
<evidence type="ECO:0000256" key="6">
    <source>
        <dbReference type="ARBA" id="ARBA00022840"/>
    </source>
</evidence>
<dbReference type="PANTHER" id="PTHR48042:SF11">
    <property type="entry name" value="ABC TRANSPORTER G FAMILY MEMBER 11"/>
    <property type="match status" value="1"/>
</dbReference>
<dbReference type="InterPro" id="IPR017871">
    <property type="entry name" value="ABC_transporter-like_CS"/>
</dbReference>
<proteinExistence type="inferred from homology"/>
<dbReference type="SMART" id="SM00382">
    <property type="entry name" value="AAA"/>
    <property type="match status" value="1"/>
</dbReference>
<organism evidence="12 13">
    <name type="scientific">Aureobasidium pullulans</name>
    <name type="common">Black yeast</name>
    <name type="synonym">Pullularia pullulans</name>
    <dbReference type="NCBI Taxonomy" id="5580"/>
    <lineage>
        <taxon>Eukaryota</taxon>
        <taxon>Fungi</taxon>
        <taxon>Dikarya</taxon>
        <taxon>Ascomycota</taxon>
        <taxon>Pezizomycotina</taxon>
        <taxon>Dothideomycetes</taxon>
        <taxon>Dothideomycetidae</taxon>
        <taxon>Dothideales</taxon>
        <taxon>Saccotheciaceae</taxon>
        <taxon>Aureobasidium</taxon>
    </lineage>
</organism>
<feature type="transmembrane region" description="Helical" evidence="10">
    <location>
        <begin position="487"/>
        <end position="511"/>
    </location>
</feature>
<protein>
    <submittedName>
        <fullName evidence="12">Putative ABC transporter</fullName>
    </submittedName>
</protein>
<dbReference type="PROSITE" id="PS00211">
    <property type="entry name" value="ABC_TRANSPORTER_1"/>
    <property type="match status" value="1"/>
</dbReference>
<name>A0A4S9LWI3_AURPU</name>
<feature type="domain" description="ABC transporter" evidence="11">
    <location>
        <begin position="37"/>
        <end position="290"/>
    </location>
</feature>
<evidence type="ECO:0000259" key="11">
    <source>
        <dbReference type="PROSITE" id="PS50893"/>
    </source>
</evidence>
<dbReference type="PROSITE" id="PS50893">
    <property type="entry name" value="ABC_TRANSPORTER_2"/>
    <property type="match status" value="1"/>
</dbReference>
<dbReference type="Gene3D" id="3.40.50.300">
    <property type="entry name" value="P-loop containing nucleotide triphosphate hydrolases"/>
    <property type="match status" value="1"/>
</dbReference>
<evidence type="ECO:0000256" key="4">
    <source>
        <dbReference type="ARBA" id="ARBA00022692"/>
    </source>
</evidence>
<dbReference type="InterPro" id="IPR027417">
    <property type="entry name" value="P-loop_NTPase"/>
</dbReference>
<keyword evidence="3" id="KW-0813">Transport</keyword>
<dbReference type="InterPro" id="IPR003593">
    <property type="entry name" value="AAA+_ATPase"/>
</dbReference>
<evidence type="ECO:0000256" key="5">
    <source>
        <dbReference type="ARBA" id="ARBA00022741"/>
    </source>
</evidence>
<dbReference type="InterPro" id="IPR043926">
    <property type="entry name" value="ABCG_dom"/>
</dbReference>
<evidence type="ECO:0000256" key="2">
    <source>
        <dbReference type="ARBA" id="ARBA00005814"/>
    </source>
</evidence>
<gene>
    <name evidence="12" type="ORF">D6D01_02022</name>
</gene>
<dbReference type="GO" id="GO:0016887">
    <property type="term" value="F:ATP hydrolysis activity"/>
    <property type="evidence" value="ECO:0007669"/>
    <property type="project" value="InterPro"/>
</dbReference>
<evidence type="ECO:0000256" key="7">
    <source>
        <dbReference type="ARBA" id="ARBA00022989"/>
    </source>
</evidence>
<dbReference type="CDD" id="cd03213">
    <property type="entry name" value="ABCG_EPDR"/>
    <property type="match status" value="1"/>
</dbReference>
<dbReference type="PANTHER" id="PTHR48042">
    <property type="entry name" value="ABC TRANSPORTER G FAMILY MEMBER 11"/>
    <property type="match status" value="1"/>
</dbReference>
<dbReference type="GO" id="GO:0140359">
    <property type="term" value="F:ABC-type transporter activity"/>
    <property type="evidence" value="ECO:0007669"/>
    <property type="project" value="InterPro"/>
</dbReference>
<dbReference type="Pfam" id="PF19055">
    <property type="entry name" value="ABC2_membrane_7"/>
    <property type="match status" value="1"/>
</dbReference>
<keyword evidence="7 10" id="KW-1133">Transmembrane helix</keyword>
<evidence type="ECO:0000256" key="1">
    <source>
        <dbReference type="ARBA" id="ARBA00004141"/>
    </source>
</evidence>
<comment type="subcellular location">
    <subcellularLocation>
        <location evidence="1">Membrane</location>
        <topology evidence="1">Multi-pass membrane protein</topology>
    </subcellularLocation>
</comment>
<feature type="transmembrane region" description="Helical" evidence="10">
    <location>
        <begin position="411"/>
        <end position="434"/>
    </location>
</feature>
<feature type="compositionally biased region" description="Polar residues" evidence="9">
    <location>
        <begin position="1"/>
        <end position="12"/>
    </location>
</feature>
<dbReference type="InterPro" id="IPR003439">
    <property type="entry name" value="ABC_transporter-like_ATP-bd"/>
</dbReference>
<feature type="transmembrane region" description="Helical" evidence="10">
    <location>
        <begin position="455"/>
        <end position="481"/>
    </location>
</feature>
<evidence type="ECO:0000256" key="3">
    <source>
        <dbReference type="ARBA" id="ARBA00022448"/>
    </source>
</evidence>
<keyword evidence="4 10" id="KW-0812">Transmembrane</keyword>
<feature type="transmembrane region" description="Helical" evidence="10">
    <location>
        <begin position="620"/>
        <end position="640"/>
    </location>
</feature>
<evidence type="ECO:0000256" key="10">
    <source>
        <dbReference type="SAM" id="Phobius"/>
    </source>
</evidence>
<dbReference type="Pfam" id="PF00005">
    <property type="entry name" value="ABC_tran"/>
    <property type="match status" value="1"/>
</dbReference>
<evidence type="ECO:0000256" key="8">
    <source>
        <dbReference type="ARBA" id="ARBA00023136"/>
    </source>
</evidence>
<feature type="transmembrane region" description="Helical" evidence="10">
    <location>
        <begin position="377"/>
        <end position="399"/>
    </location>
</feature>
<dbReference type="GO" id="GO:0016020">
    <property type="term" value="C:membrane"/>
    <property type="evidence" value="ECO:0007669"/>
    <property type="project" value="UniProtKB-SubCell"/>
</dbReference>
<dbReference type="GO" id="GO:0005524">
    <property type="term" value="F:ATP binding"/>
    <property type="evidence" value="ECO:0007669"/>
    <property type="project" value="UniProtKB-KW"/>
</dbReference>
<evidence type="ECO:0000313" key="13">
    <source>
        <dbReference type="Proteomes" id="UP000306584"/>
    </source>
</evidence>
<dbReference type="SUPFAM" id="SSF52540">
    <property type="entry name" value="P-loop containing nucleoside triphosphate hydrolases"/>
    <property type="match status" value="1"/>
</dbReference>